<evidence type="ECO:0000256" key="2">
    <source>
        <dbReference type="ARBA" id="ARBA00023125"/>
    </source>
</evidence>
<dbReference type="GeneID" id="41711841"/>
<dbReference type="PRINTS" id="PR00033">
    <property type="entry name" value="HTHASNC"/>
</dbReference>
<dbReference type="Gene3D" id="1.10.10.10">
    <property type="entry name" value="Winged helix-like DNA-binding domain superfamily/Winged helix DNA-binding domain"/>
    <property type="match status" value="1"/>
</dbReference>
<dbReference type="CDD" id="cd00090">
    <property type="entry name" value="HTH_ARSR"/>
    <property type="match status" value="1"/>
</dbReference>
<keyword evidence="3" id="KW-0804">Transcription</keyword>
<dbReference type="GO" id="GO:0005829">
    <property type="term" value="C:cytosol"/>
    <property type="evidence" value="ECO:0007669"/>
    <property type="project" value="TreeGrafter"/>
</dbReference>
<dbReference type="RefSeq" id="WP_011011166.1">
    <property type="nucleotide sequence ID" value="NC_003413.1"/>
</dbReference>
<dbReference type="Pfam" id="PF01037">
    <property type="entry name" value="AsnC_trans_reg"/>
    <property type="match status" value="1"/>
</dbReference>
<dbReference type="GO" id="GO:0043565">
    <property type="term" value="F:sequence-specific DNA binding"/>
    <property type="evidence" value="ECO:0007669"/>
    <property type="project" value="InterPro"/>
</dbReference>
<dbReference type="InterPro" id="IPR019888">
    <property type="entry name" value="Tscrpt_reg_AsnC-like"/>
</dbReference>
<dbReference type="KEGG" id="pfu:PF0054"/>
<keyword evidence="2" id="KW-0238">DNA-binding</keyword>
<name>A0A5C0XMC3_PYRFU</name>
<evidence type="ECO:0000313" key="5">
    <source>
        <dbReference type="EMBL" id="QEK77789.1"/>
    </source>
</evidence>
<sequence length="155" mass="17686">MPSIDEVDEIILRELSKNGRATLTELSRKVGLTPAAIKNRVEKLEKLGVIKGYSAIIDHSFLGEFLTALIEIELADPESDELSKLIRPILKLENIKDVYKKTGEFQLTIRATFRDVDSLNEFLKKIRRDYLKNMARRIKVSIILENFKEGGVTLL</sequence>
<dbReference type="InterPro" id="IPR019887">
    <property type="entry name" value="Tscrpt_reg_AsnC/Lrp_C"/>
</dbReference>
<dbReference type="SMART" id="SM00344">
    <property type="entry name" value="HTH_ASNC"/>
    <property type="match status" value="1"/>
</dbReference>
<dbReference type="PANTHER" id="PTHR30154:SF50">
    <property type="entry name" value="TRANSCRIPTIONAL REGULATOR, ASNC FAMILY"/>
    <property type="match status" value="1"/>
</dbReference>
<dbReference type="PANTHER" id="PTHR30154">
    <property type="entry name" value="LEUCINE-RESPONSIVE REGULATORY PROTEIN"/>
    <property type="match status" value="1"/>
</dbReference>
<organism evidence="5 6">
    <name type="scientific">Pyrococcus furiosus (strain ATCC 43587 / DSM 3638 / JCM 8422 / Vc1)</name>
    <dbReference type="NCBI Taxonomy" id="186497"/>
    <lineage>
        <taxon>Archaea</taxon>
        <taxon>Methanobacteriati</taxon>
        <taxon>Methanobacteriota</taxon>
        <taxon>Thermococci</taxon>
        <taxon>Thermococcales</taxon>
        <taxon>Thermococcaceae</taxon>
        <taxon>Pyrococcus</taxon>
    </lineage>
</organism>
<dbReference type="InterPro" id="IPR011991">
    <property type="entry name" value="ArsR-like_HTH"/>
</dbReference>
<evidence type="ECO:0000259" key="4">
    <source>
        <dbReference type="PROSITE" id="PS50956"/>
    </source>
</evidence>
<dbReference type="AlphaFoldDB" id="A0A5C0XMC3"/>
<dbReference type="PROSITE" id="PS00519">
    <property type="entry name" value="HTH_ASNC_1"/>
    <property type="match status" value="1"/>
</dbReference>
<dbReference type="InterPro" id="IPR036388">
    <property type="entry name" value="WH-like_DNA-bd_sf"/>
</dbReference>
<evidence type="ECO:0000313" key="6">
    <source>
        <dbReference type="Proteomes" id="UP000324354"/>
    </source>
</evidence>
<proteinExistence type="predicted"/>
<reference evidence="5 6" key="1">
    <citation type="submission" date="2017-08" db="EMBL/GenBank/DDBJ databases">
        <title>Resequencing and Reannotation of the genome of Pyrococcus furiosus type strain DSM3638.</title>
        <authorList>
            <person name="Reichelt R.M."/>
            <person name="Bunk B."/>
        </authorList>
    </citation>
    <scope>NUCLEOTIDE SEQUENCE [LARGE SCALE GENOMIC DNA]</scope>
    <source>
        <strain evidence="5 6">DSM 3638</strain>
    </source>
</reference>
<dbReference type="InterPro" id="IPR011008">
    <property type="entry name" value="Dimeric_a/b-barrel"/>
</dbReference>
<keyword evidence="1" id="KW-0805">Transcription regulation</keyword>
<dbReference type="InterPro" id="IPR019885">
    <property type="entry name" value="Tscrpt_reg_HTH_AsnC-type_CS"/>
</dbReference>
<dbReference type="GO" id="GO:0043200">
    <property type="term" value="P:response to amino acid"/>
    <property type="evidence" value="ECO:0007669"/>
    <property type="project" value="TreeGrafter"/>
</dbReference>
<feature type="domain" description="HTH asnC-type" evidence="4">
    <location>
        <begin position="4"/>
        <end position="65"/>
    </location>
</feature>
<dbReference type="InterPro" id="IPR000485">
    <property type="entry name" value="AsnC-type_HTH_dom"/>
</dbReference>
<gene>
    <name evidence="5" type="ORF">PFDSM3638_00195</name>
</gene>
<protein>
    <submittedName>
        <fullName evidence="5">Transcriptional regulator</fullName>
    </submittedName>
</protein>
<dbReference type="SUPFAM" id="SSF54909">
    <property type="entry name" value="Dimeric alpha+beta barrel"/>
    <property type="match status" value="1"/>
</dbReference>
<dbReference type="InterPro" id="IPR036390">
    <property type="entry name" value="WH_DNA-bd_sf"/>
</dbReference>
<dbReference type="SMR" id="A0A5C0XMC3"/>
<dbReference type="Gene3D" id="3.30.70.920">
    <property type="match status" value="1"/>
</dbReference>
<accession>A0A5C0XMC3</accession>
<evidence type="ECO:0000256" key="3">
    <source>
        <dbReference type="ARBA" id="ARBA00023163"/>
    </source>
</evidence>
<dbReference type="PROSITE" id="PS50956">
    <property type="entry name" value="HTH_ASNC_2"/>
    <property type="match status" value="1"/>
</dbReference>
<dbReference type="OrthoDB" id="6762at2157"/>
<dbReference type="EMBL" id="CP023154">
    <property type="protein sequence ID" value="QEK77789.1"/>
    <property type="molecule type" value="Genomic_DNA"/>
</dbReference>
<dbReference type="Proteomes" id="UP000324354">
    <property type="component" value="Chromosome"/>
</dbReference>
<dbReference type="Pfam" id="PF13412">
    <property type="entry name" value="HTH_24"/>
    <property type="match status" value="1"/>
</dbReference>
<dbReference type="SUPFAM" id="SSF46785">
    <property type="entry name" value="Winged helix' DNA-binding domain"/>
    <property type="match status" value="1"/>
</dbReference>
<evidence type="ECO:0000256" key="1">
    <source>
        <dbReference type="ARBA" id="ARBA00023015"/>
    </source>
</evidence>